<feature type="compositionally biased region" description="Basic and acidic residues" evidence="9">
    <location>
        <begin position="109"/>
        <end position="126"/>
    </location>
</feature>
<dbReference type="GO" id="GO:0003723">
    <property type="term" value="F:RNA binding"/>
    <property type="evidence" value="ECO:0007669"/>
    <property type="project" value="UniProtKB-KW"/>
</dbReference>
<evidence type="ECO:0000256" key="2">
    <source>
        <dbReference type="ARBA" id="ARBA00013836"/>
    </source>
</evidence>
<dbReference type="Gene3D" id="1.10.8.100">
    <property type="entry name" value="Ribosomal RNA adenine dimethylase-like, domain 2"/>
    <property type="match status" value="1"/>
</dbReference>
<comment type="subcellular location">
    <subcellularLocation>
        <location evidence="1">Mitochondrion</location>
    </subcellularLocation>
</comment>
<dbReference type="Proteomes" id="UP001303160">
    <property type="component" value="Unassembled WGS sequence"/>
</dbReference>
<keyword evidence="11" id="KW-1185">Reference proteome</keyword>
<evidence type="ECO:0000256" key="1">
    <source>
        <dbReference type="ARBA" id="ARBA00004173"/>
    </source>
</evidence>
<feature type="region of interest" description="Disordered" evidence="9">
    <location>
        <begin position="109"/>
        <end position="134"/>
    </location>
</feature>
<protein>
    <recommendedName>
        <fullName evidence="2">Mitochondrial transcription factor 1</fullName>
    </recommendedName>
</protein>
<keyword evidence="6" id="KW-0694">RNA-binding</keyword>
<feature type="compositionally biased region" description="Gly residues" evidence="9">
    <location>
        <begin position="941"/>
        <end position="952"/>
    </location>
</feature>
<dbReference type="GO" id="GO:0006391">
    <property type="term" value="P:transcription initiation at mitochondrial promoter"/>
    <property type="evidence" value="ECO:0007669"/>
    <property type="project" value="TreeGrafter"/>
</dbReference>
<feature type="compositionally biased region" description="Basic and acidic residues" evidence="9">
    <location>
        <begin position="319"/>
        <end position="342"/>
    </location>
</feature>
<accession>A0AAN7AYG4</accession>
<evidence type="ECO:0000313" key="11">
    <source>
        <dbReference type="Proteomes" id="UP001303160"/>
    </source>
</evidence>
<name>A0AAN7AYG4_9PEZI</name>
<keyword evidence="8" id="KW-0175">Coiled coil</keyword>
<feature type="region of interest" description="Disordered" evidence="9">
    <location>
        <begin position="933"/>
        <end position="952"/>
    </location>
</feature>
<dbReference type="AlphaFoldDB" id="A0AAN7AYG4"/>
<evidence type="ECO:0000256" key="7">
    <source>
        <dbReference type="ARBA" id="ARBA00024915"/>
    </source>
</evidence>
<keyword evidence="5" id="KW-0949">S-adenosyl-L-methionine</keyword>
<dbReference type="GO" id="GO:0005759">
    <property type="term" value="C:mitochondrial matrix"/>
    <property type="evidence" value="ECO:0007669"/>
    <property type="project" value="TreeGrafter"/>
</dbReference>
<keyword evidence="4" id="KW-0808">Transferase</keyword>
<dbReference type="InterPro" id="IPR029063">
    <property type="entry name" value="SAM-dependent_MTases_sf"/>
</dbReference>
<dbReference type="PANTHER" id="PTHR11727">
    <property type="entry name" value="DIMETHYLADENOSINE TRANSFERASE"/>
    <property type="match status" value="1"/>
</dbReference>
<comment type="caution">
    <text evidence="10">The sequence shown here is derived from an EMBL/GenBank/DDBJ whole genome shotgun (WGS) entry which is preliminary data.</text>
</comment>
<dbReference type="EMBL" id="MU863891">
    <property type="protein sequence ID" value="KAK4203137.1"/>
    <property type="molecule type" value="Genomic_DNA"/>
</dbReference>
<comment type="function">
    <text evidence="7">Mitochondrial transcription factor that confers selective promoter recognition on the core subunit of the yeast mitochondrial RNA polymerase. Interacts with DNA in a non-specific manner.</text>
</comment>
<reference evidence="10" key="2">
    <citation type="submission" date="2023-05" db="EMBL/GenBank/DDBJ databases">
        <authorList>
            <consortium name="Lawrence Berkeley National Laboratory"/>
            <person name="Steindorff A."/>
            <person name="Hensen N."/>
            <person name="Bonometti L."/>
            <person name="Westerberg I."/>
            <person name="Brannstrom I.O."/>
            <person name="Guillou S."/>
            <person name="Cros-Aarteil S."/>
            <person name="Calhoun S."/>
            <person name="Haridas S."/>
            <person name="Kuo A."/>
            <person name="Mondo S."/>
            <person name="Pangilinan J."/>
            <person name="Riley R."/>
            <person name="Labutti K."/>
            <person name="Andreopoulos B."/>
            <person name="Lipzen A."/>
            <person name="Chen C."/>
            <person name="Yanf M."/>
            <person name="Daum C."/>
            <person name="Ng V."/>
            <person name="Clum A."/>
            <person name="Ohm R."/>
            <person name="Martin F."/>
            <person name="Silar P."/>
            <person name="Natvig D."/>
            <person name="Lalanne C."/>
            <person name="Gautier V."/>
            <person name="Ament-Velasquez S.L."/>
            <person name="Kruys A."/>
            <person name="Hutchinson M.I."/>
            <person name="Powell A.J."/>
            <person name="Barry K."/>
            <person name="Miller A.N."/>
            <person name="Grigoriev I.V."/>
            <person name="Debuchy R."/>
            <person name="Gladieux P."/>
            <person name="Thoren M.H."/>
            <person name="Johannesson H."/>
        </authorList>
    </citation>
    <scope>NUCLEOTIDE SEQUENCE</scope>
    <source>
        <strain evidence="10">CBS 315.58</strain>
    </source>
</reference>
<feature type="region of interest" description="Disordered" evidence="9">
    <location>
        <begin position="165"/>
        <end position="349"/>
    </location>
</feature>
<evidence type="ECO:0000256" key="9">
    <source>
        <dbReference type="SAM" id="MobiDB-lite"/>
    </source>
</evidence>
<evidence type="ECO:0000256" key="3">
    <source>
        <dbReference type="ARBA" id="ARBA00022603"/>
    </source>
</evidence>
<evidence type="ECO:0000256" key="4">
    <source>
        <dbReference type="ARBA" id="ARBA00022679"/>
    </source>
</evidence>
<feature type="compositionally biased region" description="Low complexity" evidence="9">
    <location>
        <begin position="201"/>
        <end position="214"/>
    </location>
</feature>
<reference evidence="10" key="1">
    <citation type="journal article" date="2023" name="Mol. Phylogenet. Evol.">
        <title>Genome-scale phylogeny and comparative genomics of the fungal order Sordariales.</title>
        <authorList>
            <person name="Hensen N."/>
            <person name="Bonometti L."/>
            <person name="Westerberg I."/>
            <person name="Brannstrom I.O."/>
            <person name="Guillou S."/>
            <person name="Cros-Aarteil S."/>
            <person name="Calhoun S."/>
            <person name="Haridas S."/>
            <person name="Kuo A."/>
            <person name="Mondo S."/>
            <person name="Pangilinan J."/>
            <person name="Riley R."/>
            <person name="LaButti K."/>
            <person name="Andreopoulos B."/>
            <person name="Lipzen A."/>
            <person name="Chen C."/>
            <person name="Yan M."/>
            <person name="Daum C."/>
            <person name="Ng V."/>
            <person name="Clum A."/>
            <person name="Steindorff A."/>
            <person name="Ohm R.A."/>
            <person name="Martin F."/>
            <person name="Silar P."/>
            <person name="Natvig D.O."/>
            <person name="Lalanne C."/>
            <person name="Gautier V."/>
            <person name="Ament-Velasquez S.L."/>
            <person name="Kruys A."/>
            <person name="Hutchinson M.I."/>
            <person name="Powell A.J."/>
            <person name="Barry K."/>
            <person name="Miller A.N."/>
            <person name="Grigoriev I.V."/>
            <person name="Debuchy R."/>
            <person name="Gladieux P."/>
            <person name="Hiltunen Thoren M."/>
            <person name="Johannesson H."/>
        </authorList>
    </citation>
    <scope>NUCLEOTIDE SEQUENCE</scope>
    <source>
        <strain evidence="10">CBS 315.58</strain>
    </source>
</reference>
<dbReference type="SUPFAM" id="SSF53335">
    <property type="entry name" value="S-adenosyl-L-methionine-dependent methyltransferases"/>
    <property type="match status" value="1"/>
</dbReference>
<dbReference type="PANTHER" id="PTHR11727:SF17">
    <property type="entry name" value="DIMETHYLADENOSINE TRANSFERASE 1, MITOCHONDRIAL"/>
    <property type="match status" value="1"/>
</dbReference>
<dbReference type="GO" id="GO:0034246">
    <property type="term" value="F:mitochondrial transcription factor activity"/>
    <property type="evidence" value="ECO:0007669"/>
    <property type="project" value="TreeGrafter"/>
</dbReference>
<organism evidence="10 11">
    <name type="scientific">Triangularia verruculosa</name>
    <dbReference type="NCBI Taxonomy" id="2587418"/>
    <lineage>
        <taxon>Eukaryota</taxon>
        <taxon>Fungi</taxon>
        <taxon>Dikarya</taxon>
        <taxon>Ascomycota</taxon>
        <taxon>Pezizomycotina</taxon>
        <taxon>Sordariomycetes</taxon>
        <taxon>Sordariomycetidae</taxon>
        <taxon>Sordariales</taxon>
        <taxon>Podosporaceae</taxon>
        <taxon>Triangularia</taxon>
    </lineage>
</organism>
<sequence>MLPVHHVARATILRSLSSRRLTNSLAARHRLVFRSAHPHQTLQLRHYARLVEDGAPEAAIEVEKPTKISVPKKGPFLCPFSYCPRSERAFARKANLLRHIGTVHKDESGIIIDETPRKPRAQDSDHGQAQPSTDTNVVSEITIEVEPLQEEVPPPVSTFGSLLSALENSEPPKRRTPRRKIVDAELQPEGNLPAKKDAAEIETPSIQTPPTISTFENLLGSLENEEPRKPRARRKRVTDVETQAEEEPPSQVEATPGLLENDPFLPPAPVTRKLGRPVGSKDKASAAEASGGSPVAEPEQPILAPAKRKAGRPAGSKNKTTEERAGEKPRTRRGSKSEDKDPVPQPGYTADCVNTTYLEQALIDSGVWHKRKDLTSSAARARQQEMRKHTDASRVNIVSEALCDDILQYMKPGLLDRHKGCDILDINPGAGLWSRKLNDMLQPRRHVLVEEDYGFYEPFLKPLVEREGTKVAQVPGIVWKDLFSTLDEGQLLPEQKVTRCEVDEMPERNDTLLVTMNLLTKSKRKIGSSTFGTMAGLVLYQLMASVRSQGLFQRYGLVRMLVWVDDQEKTPYLPKTVQRRRVGAIQAELSMEWITEVAGMDQPDDGKQYAYRRDQHIDMDSMGATLERMEEAGYRMPEGRETDLFNTYLALKKEGNLTSAGEQTPIISKKYEDALQEMETLKVQKVQAGTWTPADNLALLRNRWLSNQNKKRQGEIGELLFKLDRLTELKIQLQEAEEKNESAAAQIWEQFTELEAELEQTWEGFDQLRRNRFLVARDNLRAFKQPLELGPVLMWDRRYVEPLAVKPGEFYPPVHGALLDIQPRSMESTLRSTCSHGSKVYDQLDLILRHLQLSAASPLGPTVDGVYHGAREGVADLTKSLHDFSLGGTPLKGPIGELDMRALSRTQIVEFIDKWQQWPFKPTFPELVGRLAENDEEPDPDGGGGGGMFGDF</sequence>
<keyword evidence="3" id="KW-0489">Methyltransferase</keyword>
<dbReference type="GO" id="GO:0034245">
    <property type="term" value="C:mitochondrial DNA-directed RNA polymerase complex"/>
    <property type="evidence" value="ECO:0007669"/>
    <property type="project" value="TreeGrafter"/>
</dbReference>
<evidence type="ECO:0000256" key="6">
    <source>
        <dbReference type="ARBA" id="ARBA00022884"/>
    </source>
</evidence>
<dbReference type="InterPro" id="IPR001737">
    <property type="entry name" value="KsgA/Erm"/>
</dbReference>
<evidence type="ECO:0000313" key="10">
    <source>
        <dbReference type="EMBL" id="KAK4203137.1"/>
    </source>
</evidence>
<dbReference type="Gene3D" id="3.30.160.60">
    <property type="entry name" value="Classic Zinc Finger"/>
    <property type="match status" value="1"/>
</dbReference>
<dbReference type="GO" id="GO:0032259">
    <property type="term" value="P:methylation"/>
    <property type="evidence" value="ECO:0007669"/>
    <property type="project" value="UniProtKB-KW"/>
</dbReference>
<gene>
    <name evidence="10" type="ORF">QBC40DRAFT_275108</name>
</gene>
<proteinExistence type="predicted"/>
<dbReference type="GO" id="GO:0008168">
    <property type="term" value="F:methyltransferase activity"/>
    <property type="evidence" value="ECO:0007669"/>
    <property type="project" value="UniProtKB-KW"/>
</dbReference>
<evidence type="ECO:0000256" key="5">
    <source>
        <dbReference type="ARBA" id="ARBA00022691"/>
    </source>
</evidence>
<dbReference type="InterPro" id="IPR023165">
    <property type="entry name" value="rRNA_Ade_diMease-like_C"/>
</dbReference>
<evidence type="ECO:0000256" key="8">
    <source>
        <dbReference type="SAM" id="Coils"/>
    </source>
</evidence>
<dbReference type="Gene3D" id="3.40.50.150">
    <property type="entry name" value="Vaccinia Virus protein VP39"/>
    <property type="match status" value="1"/>
</dbReference>
<feature type="coiled-coil region" evidence="8">
    <location>
        <begin position="719"/>
        <end position="746"/>
    </location>
</feature>